<evidence type="ECO:0000313" key="2">
    <source>
        <dbReference type="EMBL" id="KAG5647904.1"/>
    </source>
</evidence>
<reference evidence="2" key="2">
    <citation type="submission" date="2021-10" db="EMBL/GenBank/DDBJ databases">
        <title>Phylogenomics reveals ancestral predisposition of the termite-cultivated fungus Termitomyces towards a domesticated lifestyle.</title>
        <authorList>
            <person name="Auxier B."/>
            <person name="Grum-Grzhimaylo A."/>
            <person name="Cardenas M.E."/>
            <person name="Lodge J.D."/>
            <person name="Laessoe T."/>
            <person name="Pedersen O."/>
            <person name="Smith M.E."/>
            <person name="Kuyper T.W."/>
            <person name="Franco-Molano E.A."/>
            <person name="Baroni T.J."/>
            <person name="Aanen D.K."/>
        </authorList>
    </citation>
    <scope>NUCLEOTIDE SEQUENCE</scope>
    <source>
        <strain evidence="2">AP01</strain>
        <tissue evidence="2">Mycelium</tissue>
    </source>
</reference>
<keyword evidence="3" id="KW-1185">Reference proteome</keyword>
<sequence>MRGFIRPEIEGRNVLEEDDDSDEVLPSIDLLSLHSEVSPHEVAVAFHLPLSTLSDPSRWRQGLFRDNSPYTVLDVTDIVETARGRRLGITTLSSEEGADDGRGGSVDSEVGPGKKEKIEVWGLTGWYLSLLMKTLEVYR</sequence>
<accession>A0A9P7GCC5</accession>
<dbReference type="AlphaFoldDB" id="A0A9P7GCC5"/>
<reference evidence="2" key="1">
    <citation type="submission" date="2020-07" db="EMBL/GenBank/DDBJ databases">
        <authorList>
            <person name="Nieuwenhuis M."/>
            <person name="Van De Peppel L.J.J."/>
        </authorList>
    </citation>
    <scope>NUCLEOTIDE SEQUENCE</scope>
    <source>
        <strain evidence="2">AP01</strain>
        <tissue evidence="2">Mycelium</tissue>
    </source>
</reference>
<gene>
    <name evidence="2" type="ORF">DXG03_007828</name>
</gene>
<feature type="region of interest" description="Disordered" evidence="1">
    <location>
        <begin position="90"/>
        <end position="111"/>
    </location>
</feature>
<proteinExistence type="predicted"/>
<protein>
    <submittedName>
        <fullName evidence="2">Uncharacterized protein</fullName>
    </submittedName>
</protein>
<organism evidence="2 3">
    <name type="scientific">Asterophora parasitica</name>
    <dbReference type="NCBI Taxonomy" id="117018"/>
    <lineage>
        <taxon>Eukaryota</taxon>
        <taxon>Fungi</taxon>
        <taxon>Dikarya</taxon>
        <taxon>Basidiomycota</taxon>
        <taxon>Agaricomycotina</taxon>
        <taxon>Agaricomycetes</taxon>
        <taxon>Agaricomycetidae</taxon>
        <taxon>Agaricales</taxon>
        <taxon>Tricholomatineae</taxon>
        <taxon>Lyophyllaceae</taxon>
        <taxon>Asterophora</taxon>
    </lineage>
</organism>
<comment type="caution">
    <text evidence="2">The sequence shown here is derived from an EMBL/GenBank/DDBJ whole genome shotgun (WGS) entry which is preliminary data.</text>
</comment>
<evidence type="ECO:0000313" key="3">
    <source>
        <dbReference type="Proteomes" id="UP000775547"/>
    </source>
</evidence>
<dbReference type="Proteomes" id="UP000775547">
    <property type="component" value="Unassembled WGS sequence"/>
</dbReference>
<name>A0A9P7GCC5_9AGAR</name>
<dbReference type="EMBL" id="JABCKV010000006">
    <property type="protein sequence ID" value="KAG5647904.1"/>
    <property type="molecule type" value="Genomic_DNA"/>
</dbReference>
<dbReference type="OrthoDB" id="206213at2759"/>
<evidence type="ECO:0000256" key="1">
    <source>
        <dbReference type="SAM" id="MobiDB-lite"/>
    </source>
</evidence>